<evidence type="ECO:0000313" key="3">
    <source>
        <dbReference type="EMBL" id="REG32188.1"/>
    </source>
</evidence>
<keyword evidence="5" id="KW-1185">Reference proteome</keyword>
<sequence>MKSLRLLVALSALVPAVASANPVHSSWANQPGSLTLLGTTQTPASVDTAVSWNIGTSFAFAYARAKTSAGDTYEFQLVSAAPIAQMDRIDGTWNVTRNGVALCSQCTGFVSGLSSWMGKPLTISVDGGNYAMSPIITSRYDIH</sequence>
<dbReference type="RefSeq" id="WP_047859774.1">
    <property type="nucleotide sequence ID" value="NZ_CP011509.1"/>
</dbReference>
<dbReference type="Proteomes" id="UP000256345">
    <property type="component" value="Unassembled WGS sequence"/>
</dbReference>
<dbReference type="KEGG" id="age:AA314_08125"/>
<reference evidence="2 4" key="1">
    <citation type="submission" date="2015-05" db="EMBL/GenBank/DDBJ databases">
        <title>Genome assembly of Archangium gephyra DSM 2261.</title>
        <authorList>
            <person name="Sharma G."/>
            <person name="Subramanian S."/>
        </authorList>
    </citation>
    <scope>NUCLEOTIDE SEQUENCE [LARGE SCALE GENOMIC DNA]</scope>
    <source>
        <strain evidence="2 4">DSM 2261</strain>
    </source>
</reference>
<dbReference type="EMBL" id="QUMU01000005">
    <property type="protein sequence ID" value="REG32188.1"/>
    <property type="molecule type" value="Genomic_DNA"/>
</dbReference>
<reference evidence="3 5" key="2">
    <citation type="submission" date="2018-08" db="EMBL/GenBank/DDBJ databases">
        <title>Genomic Encyclopedia of Archaeal and Bacterial Type Strains, Phase II (KMG-II): from individual species to whole genera.</title>
        <authorList>
            <person name="Goeker M."/>
        </authorList>
    </citation>
    <scope>NUCLEOTIDE SEQUENCE [LARGE SCALE GENOMIC DNA]</scope>
    <source>
        <strain evidence="3 5">DSM 2261</strain>
    </source>
</reference>
<protein>
    <submittedName>
        <fullName evidence="2">Uncharacterized protein</fullName>
    </submittedName>
</protein>
<gene>
    <name evidence="2" type="ORF">AA314_08125</name>
    <name evidence="3" type="ORF">ATI61_105516</name>
</gene>
<organism evidence="2 4">
    <name type="scientific">Archangium gephyra</name>
    <dbReference type="NCBI Taxonomy" id="48"/>
    <lineage>
        <taxon>Bacteria</taxon>
        <taxon>Pseudomonadati</taxon>
        <taxon>Myxococcota</taxon>
        <taxon>Myxococcia</taxon>
        <taxon>Myxococcales</taxon>
        <taxon>Cystobacterineae</taxon>
        <taxon>Archangiaceae</taxon>
        <taxon>Archangium</taxon>
    </lineage>
</organism>
<feature type="signal peptide" evidence="1">
    <location>
        <begin position="1"/>
        <end position="20"/>
    </location>
</feature>
<evidence type="ECO:0000313" key="5">
    <source>
        <dbReference type="Proteomes" id="UP000256345"/>
    </source>
</evidence>
<evidence type="ECO:0000313" key="4">
    <source>
        <dbReference type="Proteomes" id="UP000035579"/>
    </source>
</evidence>
<keyword evidence="1" id="KW-0732">Signal</keyword>
<accession>A0AAC8QFH8</accession>
<dbReference type="AlphaFoldDB" id="A0AAC8QFH8"/>
<dbReference type="Proteomes" id="UP000035579">
    <property type="component" value="Chromosome"/>
</dbReference>
<name>A0AAC8QFH8_9BACT</name>
<evidence type="ECO:0000313" key="2">
    <source>
        <dbReference type="EMBL" id="AKJ06499.1"/>
    </source>
</evidence>
<dbReference type="EMBL" id="CP011509">
    <property type="protein sequence ID" value="AKJ06499.1"/>
    <property type="molecule type" value="Genomic_DNA"/>
</dbReference>
<evidence type="ECO:0000256" key="1">
    <source>
        <dbReference type="SAM" id="SignalP"/>
    </source>
</evidence>
<feature type="chain" id="PRO_5042119093" evidence="1">
    <location>
        <begin position="21"/>
        <end position="143"/>
    </location>
</feature>
<proteinExistence type="predicted"/>